<accession>A0A8K1LH11</accession>
<dbReference type="OrthoDB" id="416454at2759"/>
<dbReference type="Proteomes" id="UP000796761">
    <property type="component" value="Unassembled WGS sequence"/>
</dbReference>
<sequence>MEKVILNAITLHLQDNQEIRPSQYGLKKGRIKCTHRPFTDDTKLSGNVDLLEGRKALQRDLGRLDQDAKANGVRFNKAKCQVLSLDCHSPRLGEE</sequence>
<evidence type="ECO:0000313" key="1">
    <source>
        <dbReference type="EMBL" id="TRZ13547.1"/>
    </source>
</evidence>
<name>A0A8K1LH11_9PASS</name>
<protein>
    <recommendedName>
        <fullName evidence="3">Reverse transcriptase</fullName>
    </recommendedName>
</protein>
<keyword evidence="2" id="KW-1185">Reference proteome</keyword>
<evidence type="ECO:0000313" key="2">
    <source>
        <dbReference type="Proteomes" id="UP000796761"/>
    </source>
</evidence>
<organism evidence="1 2">
    <name type="scientific">Zosterops borbonicus</name>
    <dbReference type="NCBI Taxonomy" id="364589"/>
    <lineage>
        <taxon>Eukaryota</taxon>
        <taxon>Metazoa</taxon>
        <taxon>Chordata</taxon>
        <taxon>Craniata</taxon>
        <taxon>Vertebrata</taxon>
        <taxon>Euteleostomi</taxon>
        <taxon>Archelosauria</taxon>
        <taxon>Archosauria</taxon>
        <taxon>Dinosauria</taxon>
        <taxon>Saurischia</taxon>
        <taxon>Theropoda</taxon>
        <taxon>Coelurosauria</taxon>
        <taxon>Aves</taxon>
        <taxon>Neognathae</taxon>
        <taxon>Neoaves</taxon>
        <taxon>Telluraves</taxon>
        <taxon>Australaves</taxon>
        <taxon>Passeriformes</taxon>
        <taxon>Sylvioidea</taxon>
        <taxon>Zosteropidae</taxon>
        <taxon>Zosterops</taxon>
    </lineage>
</organism>
<dbReference type="EMBL" id="SWJQ01000501">
    <property type="protein sequence ID" value="TRZ13547.1"/>
    <property type="molecule type" value="Genomic_DNA"/>
</dbReference>
<dbReference type="AlphaFoldDB" id="A0A8K1LH11"/>
<reference evidence="1" key="1">
    <citation type="submission" date="2019-04" db="EMBL/GenBank/DDBJ databases">
        <title>Genome assembly of Zosterops borbonicus 15179.</title>
        <authorList>
            <person name="Leroy T."/>
            <person name="Anselmetti Y."/>
            <person name="Tilak M.-K."/>
            <person name="Nabholz B."/>
        </authorList>
    </citation>
    <scope>NUCLEOTIDE SEQUENCE</scope>
    <source>
        <strain evidence="1">HGM_15179</strain>
        <tissue evidence="1">Muscle</tissue>
    </source>
</reference>
<proteinExistence type="predicted"/>
<evidence type="ECO:0008006" key="3">
    <source>
        <dbReference type="Google" id="ProtNLM"/>
    </source>
</evidence>
<comment type="caution">
    <text evidence="1">The sequence shown here is derived from an EMBL/GenBank/DDBJ whole genome shotgun (WGS) entry which is preliminary data.</text>
</comment>
<gene>
    <name evidence="1" type="ORF">HGM15179_013542</name>
</gene>